<evidence type="ECO:0000313" key="2">
    <source>
        <dbReference type="EMBL" id="SEM13328.1"/>
    </source>
</evidence>
<name>A0A1H7VX01_9RHOB</name>
<protein>
    <submittedName>
        <fullName evidence="2">Molybdate transport system regulatory protein</fullName>
    </submittedName>
</protein>
<dbReference type="InterPro" id="IPR051815">
    <property type="entry name" value="Molybdate_resp_trans_reg"/>
</dbReference>
<organism evidence="2 3">
    <name type="scientific">Roseovarius azorensis</name>
    <dbReference type="NCBI Taxonomy" id="1287727"/>
    <lineage>
        <taxon>Bacteria</taxon>
        <taxon>Pseudomonadati</taxon>
        <taxon>Pseudomonadota</taxon>
        <taxon>Alphaproteobacteria</taxon>
        <taxon>Rhodobacterales</taxon>
        <taxon>Roseobacteraceae</taxon>
        <taxon>Roseovarius</taxon>
    </lineage>
</organism>
<dbReference type="AlphaFoldDB" id="A0A1H7VX01"/>
<dbReference type="PANTHER" id="PTHR30432:SF1">
    <property type="entry name" value="DNA-BINDING TRANSCRIPTIONAL DUAL REGULATOR MODE"/>
    <property type="match status" value="1"/>
</dbReference>
<proteinExistence type="predicted"/>
<dbReference type="EMBL" id="FOAG01000013">
    <property type="protein sequence ID" value="SEM13328.1"/>
    <property type="molecule type" value="Genomic_DNA"/>
</dbReference>
<feature type="domain" description="HTH lysR-type" evidence="1">
    <location>
        <begin position="28"/>
        <end position="88"/>
    </location>
</feature>
<dbReference type="GO" id="GO:0003700">
    <property type="term" value="F:DNA-binding transcription factor activity"/>
    <property type="evidence" value="ECO:0007669"/>
    <property type="project" value="InterPro"/>
</dbReference>
<dbReference type="Gene3D" id="1.10.10.10">
    <property type="entry name" value="Winged helix-like DNA-binding domain superfamily/Winged helix DNA-binding domain"/>
    <property type="match status" value="1"/>
</dbReference>
<keyword evidence="3" id="KW-1185">Reference proteome</keyword>
<evidence type="ECO:0000313" key="3">
    <source>
        <dbReference type="Proteomes" id="UP000199582"/>
    </source>
</evidence>
<dbReference type="Pfam" id="PF00126">
    <property type="entry name" value="HTH_1"/>
    <property type="match status" value="1"/>
</dbReference>
<dbReference type="InterPro" id="IPR000847">
    <property type="entry name" value="LysR_HTH_N"/>
</dbReference>
<dbReference type="PANTHER" id="PTHR30432">
    <property type="entry name" value="TRANSCRIPTIONAL REGULATOR MODE"/>
    <property type="match status" value="1"/>
</dbReference>
<accession>A0A1H7VX01</accession>
<reference evidence="2 3" key="1">
    <citation type="submission" date="2016-10" db="EMBL/GenBank/DDBJ databases">
        <authorList>
            <person name="de Groot N.N."/>
        </authorList>
    </citation>
    <scope>NUCLEOTIDE SEQUENCE [LARGE SCALE GENOMIC DNA]</scope>
    <source>
        <strain evidence="2 3">DSM 100674</strain>
    </source>
</reference>
<dbReference type="STRING" id="1287727.SAMN05443999_11380"/>
<evidence type="ECO:0000259" key="1">
    <source>
        <dbReference type="Pfam" id="PF00126"/>
    </source>
</evidence>
<dbReference type="Proteomes" id="UP000199582">
    <property type="component" value="Unassembled WGS sequence"/>
</dbReference>
<sequence length="123" mass="13116">MKEKSPSLSLRIRIVFGEAGMIGPGKAELLERIDRCGSIAAAGREMGMSYKRAWMLIETLNAMFRAPLVESTRGGPGGGGAVLTETGQRVLALYRRFEDEVVVAGGPHLKEMQALLGDAPGEG</sequence>
<gene>
    <name evidence="2" type="ORF">SAMN05443999_11380</name>
</gene>
<dbReference type="InterPro" id="IPR036388">
    <property type="entry name" value="WH-like_DNA-bd_sf"/>
</dbReference>
<dbReference type="InterPro" id="IPR036390">
    <property type="entry name" value="WH_DNA-bd_sf"/>
</dbReference>
<dbReference type="SUPFAM" id="SSF46785">
    <property type="entry name" value="Winged helix' DNA-binding domain"/>
    <property type="match status" value="1"/>
</dbReference>